<sequence length="51" mass="5187">MIPPSGAREDSGDGLTGEATGTEQPPSPASTSSLESKEHMLSTDCAAEPVR</sequence>
<dbReference type="Ensembl" id="ENSMUST00000161995.2">
    <property type="protein sequence ID" value="ENSMUSP00000125182.2"/>
    <property type="gene ID" value="ENSMUSG00000032502.9"/>
</dbReference>
<dbReference type="GeneTree" id="ENSGT00950000183092"/>
<dbReference type="ExpressionAtlas" id="F2Z462">
    <property type="expression patterns" value="baseline and differential"/>
</dbReference>
<dbReference type="MGI" id="MGI:1201400">
    <property type="gene designation" value="Stac"/>
</dbReference>
<evidence type="ECO:0000256" key="1">
    <source>
        <dbReference type="SAM" id="MobiDB-lite"/>
    </source>
</evidence>
<keyword evidence="4" id="KW-1185">Reference proteome</keyword>
<feature type="region of interest" description="Disordered" evidence="1">
    <location>
        <begin position="1"/>
        <end position="51"/>
    </location>
</feature>
<reference evidence="2 4" key="1">
    <citation type="journal article" date="2009" name="PLoS Biol.">
        <title>Lineage-specific biology revealed by a finished genome assembly of the mouse.</title>
        <authorList>
            <consortium name="Mouse Genome Sequencing Consortium"/>
            <person name="Church D.M."/>
            <person name="Goodstadt L."/>
            <person name="Hillier L.W."/>
            <person name="Zody M.C."/>
            <person name="Goldstein S."/>
            <person name="She X."/>
            <person name="Bult C.J."/>
            <person name="Agarwala R."/>
            <person name="Cherry J.L."/>
            <person name="DiCuccio M."/>
            <person name="Hlavina W."/>
            <person name="Kapustin Y."/>
            <person name="Meric P."/>
            <person name="Maglott D."/>
            <person name="Birtle Z."/>
            <person name="Marques A.C."/>
            <person name="Graves T."/>
            <person name="Zhou S."/>
            <person name="Teague B."/>
            <person name="Potamousis K."/>
            <person name="Churas C."/>
            <person name="Place M."/>
            <person name="Herschleb J."/>
            <person name="Runnheim R."/>
            <person name="Forrest D."/>
            <person name="Amos-Landgraf J."/>
            <person name="Schwartz D.C."/>
            <person name="Cheng Z."/>
            <person name="Lindblad-Toh K."/>
            <person name="Eichler E.E."/>
            <person name="Ponting C.P."/>
        </authorList>
    </citation>
    <scope>NUCLEOTIDE SEQUENCE [LARGE SCALE GENOMIC DNA]</scope>
    <source>
        <strain evidence="2 4">C57BL/6J</strain>
    </source>
</reference>
<reference evidence="2 4" key="2">
    <citation type="journal article" date="2011" name="PLoS Biol.">
        <title>Modernizing reference genome assemblies.</title>
        <authorList>
            <person name="Church D.M."/>
            <person name="Schneider V.A."/>
            <person name="Graves T."/>
            <person name="Auger K."/>
            <person name="Cunningham F."/>
            <person name="Bouk N."/>
            <person name="Chen H.C."/>
            <person name="Agarwala R."/>
            <person name="McLaren W.M."/>
            <person name="Ritchie G.R."/>
            <person name="Albracht D."/>
            <person name="Kremitzki M."/>
            <person name="Rock S."/>
            <person name="Kotkiewicz H."/>
            <person name="Kremitzki C."/>
            <person name="Wollam A."/>
            <person name="Trani L."/>
            <person name="Fulton L."/>
            <person name="Fulton R."/>
            <person name="Matthews L."/>
            <person name="Whitehead S."/>
            <person name="Chow W."/>
            <person name="Torrance J."/>
            <person name="Dunn M."/>
            <person name="Harden G."/>
            <person name="Threadgold G."/>
            <person name="Wood J."/>
            <person name="Collins J."/>
            <person name="Heath P."/>
            <person name="Griffiths G."/>
            <person name="Pelan S."/>
            <person name="Grafham D."/>
            <person name="Eichler E.E."/>
            <person name="Weinstock G."/>
            <person name="Mardis E.R."/>
            <person name="Wilson R.K."/>
            <person name="Howe K."/>
            <person name="Flicek P."/>
            <person name="Hubbard T."/>
        </authorList>
    </citation>
    <scope>NUCLEOTIDE SEQUENCE [LARGE SCALE GENOMIC DNA]</scope>
    <source>
        <strain evidence="2 4">C57BL/6J</strain>
    </source>
</reference>
<evidence type="ECO:0000313" key="2">
    <source>
        <dbReference type="Ensembl" id="ENSMUSP00000125182.2"/>
    </source>
</evidence>
<reference evidence="2" key="4">
    <citation type="submission" date="2025-09" db="UniProtKB">
        <authorList>
            <consortium name="Ensembl"/>
        </authorList>
    </citation>
    <scope>IDENTIFICATION</scope>
    <source>
        <strain evidence="2">C57BL/6J</strain>
    </source>
</reference>
<protein>
    <submittedName>
        <fullName evidence="2">Src homology three (SH3) and cysteine rich domain</fullName>
    </submittedName>
</protein>
<dbReference type="Antibodypedia" id="28130">
    <property type="antibodies" value="162 antibodies from 25 providers"/>
</dbReference>
<gene>
    <name evidence="2 3" type="primary">Stac</name>
</gene>
<organism evidence="2 4">
    <name type="scientific">Mus musculus</name>
    <name type="common">Mouse</name>
    <dbReference type="NCBI Taxonomy" id="10090"/>
    <lineage>
        <taxon>Eukaryota</taxon>
        <taxon>Metazoa</taxon>
        <taxon>Chordata</taxon>
        <taxon>Craniata</taxon>
        <taxon>Vertebrata</taxon>
        <taxon>Euteleostomi</taxon>
        <taxon>Mammalia</taxon>
        <taxon>Eutheria</taxon>
        <taxon>Euarchontoglires</taxon>
        <taxon>Glires</taxon>
        <taxon>Rodentia</taxon>
        <taxon>Myomorpha</taxon>
        <taxon>Muroidea</taxon>
        <taxon>Muridae</taxon>
        <taxon>Murinae</taxon>
        <taxon>Mus</taxon>
        <taxon>Mus</taxon>
    </lineage>
</organism>
<dbReference type="Bgee" id="ENSMUSG00000032502">
    <property type="expression patterns" value="Expressed in lumbar dorsal root ganglion and 85 other cell types or tissues"/>
</dbReference>
<accession>F2Z462</accession>
<name>F2Z462_MOUSE</name>
<dbReference type="Proteomes" id="UP000000589">
    <property type="component" value="Chromosome 9"/>
</dbReference>
<evidence type="ECO:0000313" key="3">
    <source>
        <dbReference type="MGI" id="MGI:1201400"/>
    </source>
</evidence>
<proteinExistence type="predicted"/>
<evidence type="ECO:0000313" key="4">
    <source>
        <dbReference type="Proteomes" id="UP000000589"/>
    </source>
</evidence>
<dbReference type="HOGENOM" id="CLU_3105744_0_0_1"/>
<dbReference type="VEuPathDB" id="HostDB:ENSMUSG00000032502"/>
<reference evidence="2" key="3">
    <citation type="submission" date="2025-08" db="UniProtKB">
        <authorList>
            <consortium name="Ensembl"/>
        </authorList>
    </citation>
    <scope>IDENTIFICATION</scope>
    <source>
        <strain evidence="2">C57BL/6J</strain>
    </source>
</reference>
<dbReference type="AGR" id="MGI:1201400"/>
<feature type="compositionally biased region" description="Polar residues" evidence="1">
    <location>
        <begin position="19"/>
        <end position="34"/>
    </location>
</feature>
<dbReference type="AlphaFoldDB" id="F2Z462"/>